<gene>
    <name evidence="2" type="ORF">CYLTODRAFT_366733</name>
</gene>
<dbReference type="SUPFAM" id="SSF53474">
    <property type="entry name" value="alpha/beta-Hydrolases"/>
    <property type="match status" value="1"/>
</dbReference>
<sequence>MPRTLVVCLDGTWSQYEDHNTNVVWFFSTLKKDDPDTQVCYYQPGIGTFFAPGVVSPLFEWAAKLLDAGIAWYLDVHVMEAYSFLMQNYRAGDRICLFGFSRGAYCARALAGMLHKIGLLPRDNHEQVLFAYKLYKREDKAGVELARGFKQTFCHNVRVEFLGAWETVSSVGVVVAKTLPFTNSNRSIKTFRHALALDEHRVRFKANLFHRPFPAKAKTKSWTICGFPIKSPDGDQDPEDDDNGSGWTETDIKEVWFSGCHSDVGGGSFANTDKTSLSHVTLRWMVSQVMEADCGISFLDNVLESIGIEPKPSQKSDPRDSADVMAPIHDSLTFASGTWWQVPFWWMLEIVPMTSVWQDAKGDWHKDFGWNIGQGRDLSAQHPLFHTSVRERMKKGNYKPKAKYKEAAVTWVQ</sequence>
<dbReference type="OrthoDB" id="3162439at2759"/>
<evidence type="ECO:0000259" key="1">
    <source>
        <dbReference type="Pfam" id="PF09994"/>
    </source>
</evidence>
<dbReference type="PANTHER" id="PTHR33840">
    <property type="match status" value="1"/>
</dbReference>
<dbReference type="PANTHER" id="PTHR33840:SF2">
    <property type="entry name" value="TLE1 PHOSPHOLIPASE DOMAIN-CONTAINING PROTEIN"/>
    <property type="match status" value="1"/>
</dbReference>
<keyword evidence="3" id="KW-1185">Reference proteome</keyword>
<organism evidence="2 3">
    <name type="scientific">Cylindrobasidium torrendii FP15055 ss-10</name>
    <dbReference type="NCBI Taxonomy" id="1314674"/>
    <lineage>
        <taxon>Eukaryota</taxon>
        <taxon>Fungi</taxon>
        <taxon>Dikarya</taxon>
        <taxon>Basidiomycota</taxon>
        <taxon>Agaricomycotina</taxon>
        <taxon>Agaricomycetes</taxon>
        <taxon>Agaricomycetidae</taxon>
        <taxon>Agaricales</taxon>
        <taxon>Marasmiineae</taxon>
        <taxon>Physalacriaceae</taxon>
        <taxon>Cylindrobasidium</taxon>
    </lineage>
</organism>
<feature type="domain" description="T6SS Phospholipase effector Tle1-like catalytic" evidence="1">
    <location>
        <begin position="3"/>
        <end position="288"/>
    </location>
</feature>
<dbReference type="AlphaFoldDB" id="A0A0D7BRT4"/>
<dbReference type="EMBL" id="KN880439">
    <property type="protein sequence ID" value="KIY72955.1"/>
    <property type="molecule type" value="Genomic_DNA"/>
</dbReference>
<evidence type="ECO:0000313" key="3">
    <source>
        <dbReference type="Proteomes" id="UP000054007"/>
    </source>
</evidence>
<dbReference type="Proteomes" id="UP000054007">
    <property type="component" value="Unassembled WGS sequence"/>
</dbReference>
<dbReference type="InterPro" id="IPR018712">
    <property type="entry name" value="Tle1-like_cat"/>
</dbReference>
<reference evidence="2 3" key="1">
    <citation type="journal article" date="2015" name="Fungal Genet. Biol.">
        <title>Evolution of novel wood decay mechanisms in Agaricales revealed by the genome sequences of Fistulina hepatica and Cylindrobasidium torrendii.</title>
        <authorList>
            <person name="Floudas D."/>
            <person name="Held B.W."/>
            <person name="Riley R."/>
            <person name="Nagy L.G."/>
            <person name="Koehler G."/>
            <person name="Ransdell A.S."/>
            <person name="Younus H."/>
            <person name="Chow J."/>
            <person name="Chiniquy J."/>
            <person name="Lipzen A."/>
            <person name="Tritt A."/>
            <person name="Sun H."/>
            <person name="Haridas S."/>
            <person name="LaButti K."/>
            <person name="Ohm R.A."/>
            <person name="Kues U."/>
            <person name="Blanchette R.A."/>
            <person name="Grigoriev I.V."/>
            <person name="Minto R.E."/>
            <person name="Hibbett D.S."/>
        </authorList>
    </citation>
    <scope>NUCLEOTIDE SEQUENCE [LARGE SCALE GENOMIC DNA]</scope>
    <source>
        <strain evidence="2 3">FP15055 ss-10</strain>
    </source>
</reference>
<accession>A0A0D7BRT4</accession>
<dbReference type="Pfam" id="PF09994">
    <property type="entry name" value="T6SS_Tle1-like_cat"/>
    <property type="match status" value="1"/>
</dbReference>
<dbReference type="InterPro" id="IPR029058">
    <property type="entry name" value="AB_hydrolase_fold"/>
</dbReference>
<protein>
    <recommendedName>
        <fullName evidence="1">T6SS Phospholipase effector Tle1-like catalytic domain-containing protein</fullName>
    </recommendedName>
</protein>
<dbReference type="STRING" id="1314674.A0A0D7BRT4"/>
<proteinExistence type="predicted"/>
<name>A0A0D7BRT4_9AGAR</name>
<evidence type="ECO:0000313" key="2">
    <source>
        <dbReference type="EMBL" id="KIY72955.1"/>
    </source>
</evidence>